<organism evidence="6 7">
    <name type="scientific">Roseateles agri</name>
    <dbReference type="NCBI Taxonomy" id="3098619"/>
    <lineage>
        <taxon>Bacteria</taxon>
        <taxon>Pseudomonadati</taxon>
        <taxon>Pseudomonadota</taxon>
        <taxon>Betaproteobacteria</taxon>
        <taxon>Burkholderiales</taxon>
        <taxon>Sphaerotilaceae</taxon>
        <taxon>Roseateles</taxon>
    </lineage>
</organism>
<evidence type="ECO:0000256" key="4">
    <source>
        <dbReference type="ARBA" id="ARBA00023136"/>
    </source>
</evidence>
<keyword evidence="3 5" id="KW-1133">Transmembrane helix</keyword>
<sequence length="435" mass="46264">MKRPKHPEHFHLLPYVARWLVLASLVAILAGSASALFLLALERATALREAHRWLIWGLPLAGFVVGWVYLKLGRDVEAGNNLLIDEVHDPKKVVPLRMAPLILVSTVISHLFGASVGREGTAVQMGGALADQLTHLFKLRPEDRRVLLMAGISAGFSSVFGTPLAGAIFGLEVLVIGRLRYDALLPCFTAAIVADQVTAAWGVHHTHYAAGMLPAIGPWPLAAVVLAAVVFGLAGMLFADLTHAGQAFMKRRIAYAPLRPLAGGIVIAAVVWFADGWRYAGLGIPTIVEAFQHPLPPWDFMAKLLLTVGSLASGFKGGEVTPLFFIGATLGNALALVLHLPVGWLAALGFVAVFAGAANTPLACTLMAMELFGANIGVYAGLACVVSYLCSGHTGIYRSQRVGHAKHRHIPEGLKLGEVPAFRKGEAPQPPVKSD</sequence>
<evidence type="ECO:0000256" key="5">
    <source>
        <dbReference type="SAM" id="Phobius"/>
    </source>
</evidence>
<dbReference type="InterPro" id="IPR050368">
    <property type="entry name" value="ClC-type_chloride_channel"/>
</dbReference>
<evidence type="ECO:0000313" key="7">
    <source>
        <dbReference type="Proteomes" id="UP001285263"/>
    </source>
</evidence>
<dbReference type="Gene3D" id="1.10.3080.10">
    <property type="entry name" value="Clc chloride channel"/>
    <property type="match status" value="1"/>
</dbReference>
<evidence type="ECO:0000256" key="2">
    <source>
        <dbReference type="ARBA" id="ARBA00022692"/>
    </source>
</evidence>
<dbReference type="InterPro" id="IPR001807">
    <property type="entry name" value="ClC"/>
</dbReference>
<dbReference type="InterPro" id="IPR014743">
    <property type="entry name" value="Cl-channel_core"/>
</dbReference>
<feature type="transmembrane region" description="Helical" evidence="5">
    <location>
        <begin position="53"/>
        <end position="70"/>
    </location>
</feature>
<evidence type="ECO:0000256" key="1">
    <source>
        <dbReference type="ARBA" id="ARBA00004141"/>
    </source>
</evidence>
<keyword evidence="7" id="KW-1185">Reference proteome</keyword>
<dbReference type="PRINTS" id="PR00762">
    <property type="entry name" value="CLCHANNEL"/>
</dbReference>
<dbReference type="EMBL" id="JAXCLA010000002">
    <property type="protein sequence ID" value="MDY0743703.1"/>
    <property type="molecule type" value="Genomic_DNA"/>
</dbReference>
<feature type="transmembrane region" description="Helical" evidence="5">
    <location>
        <begin position="376"/>
        <end position="397"/>
    </location>
</feature>
<dbReference type="Proteomes" id="UP001285263">
    <property type="component" value="Unassembled WGS sequence"/>
</dbReference>
<dbReference type="RefSeq" id="WP_320421623.1">
    <property type="nucleotide sequence ID" value="NZ_JAXCLA010000002.1"/>
</dbReference>
<proteinExistence type="predicted"/>
<accession>A0ABU5DDB0</accession>
<reference evidence="6 7" key="1">
    <citation type="submission" date="2023-11" db="EMBL/GenBank/DDBJ databases">
        <title>Paucibacter sp. nov., isolated from fresh soil in Korea.</title>
        <authorList>
            <person name="Le N.T.T."/>
        </authorList>
    </citation>
    <scope>NUCLEOTIDE SEQUENCE [LARGE SCALE GENOMIC DNA]</scope>
    <source>
        <strain evidence="6 7">R3-3</strain>
    </source>
</reference>
<feature type="transmembrane region" description="Helical" evidence="5">
    <location>
        <begin position="260"/>
        <end position="280"/>
    </location>
</feature>
<protein>
    <submittedName>
        <fullName evidence="6">Voltage-gated chloride channel family protein</fullName>
    </submittedName>
</protein>
<feature type="transmembrane region" description="Helical" evidence="5">
    <location>
        <begin position="216"/>
        <end position="239"/>
    </location>
</feature>
<feature type="transmembrane region" description="Helical" evidence="5">
    <location>
        <begin position="20"/>
        <end position="41"/>
    </location>
</feature>
<dbReference type="CDD" id="cd03682">
    <property type="entry name" value="ClC_sycA_like"/>
    <property type="match status" value="1"/>
</dbReference>
<name>A0ABU5DDB0_9BURK</name>
<comment type="caution">
    <text evidence="6">The sequence shown here is derived from an EMBL/GenBank/DDBJ whole genome shotgun (WGS) entry which is preliminary data.</text>
</comment>
<keyword evidence="2 5" id="KW-0812">Transmembrane</keyword>
<dbReference type="Pfam" id="PF00654">
    <property type="entry name" value="Voltage_CLC"/>
    <property type="match status" value="1"/>
</dbReference>
<gene>
    <name evidence="6" type="ORF">SNE35_04265</name>
</gene>
<feature type="transmembrane region" description="Helical" evidence="5">
    <location>
        <begin position="146"/>
        <end position="171"/>
    </location>
</feature>
<feature type="transmembrane region" description="Helical" evidence="5">
    <location>
        <begin position="300"/>
        <end position="318"/>
    </location>
</feature>
<evidence type="ECO:0000256" key="3">
    <source>
        <dbReference type="ARBA" id="ARBA00022989"/>
    </source>
</evidence>
<dbReference type="SUPFAM" id="SSF81340">
    <property type="entry name" value="Clc chloride channel"/>
    <property type="match status" value="1"/>
</dbReference>
<feature type="transmembrane region" description="Helical" evidence="5">
    <location>
        <begin position="330"/>
        <end position="356"/>
    </location>
</feature>
<evidence type="ECO:0000313" key="6">
    <source>
        <dbReference type="EMBL" id="MDY0743703.1"/>
    </source>
</evidence>
<keyword evidence="4 5" id="KW-0472">Membrane</keyword>
<comment type="subcellular location">
    <subcellularLocation>
        <location evidence="1">Membrane</location>
        <topology evidence="1">Multi-pass membrane protein</topology>
    </subcellularLocation>
</comment>
<dbReference type="PANTHER" id="PTHR43427:SF12">
    <property type="entry name" value="CHLORIDE TRANSPORTER"/>
    <property type="match status" value="1"/>
</dbReference>
<dbReference type="PANTHER" id="PTHR43427">
    <property type="entry name" value="CHLORIDE CHANNEL PROTEIN CLC-E"/>
    <property type="match status" value="1"/>
</dbReference>